<accession>A0ABP6M469</accession>
<evidence type="ECO:0000313" key="3">
    <source>
        <dbReference type="Proteomes" id="UP001500236"/>
    </source>
</evidence>
<dbReference type="SUPFAM" id="SSF101386">
    <property type="entry name" value="all-alpha NTP pyrophosphatases"/>
    <property type="match status" value="1"/>
</dbReference>
<dbReference type="Pfam" id="PF03819">
    <property type="entry name" value="MazG"/>
    <property type="match status" value="1"/>
</dbReference>
<gene>
    <name evidence="2" type="ORF">GCM10010529_22270</name>
</gene>
<feature type="domain" description="NTP pyrophosphohydrolase MazG-like" evidence="1">
    <location>
        <begin position="37"/>
        <end position="98"/>
    </location>
</feature>
<protein>
    <submittedName>
        <fullName evidence="2">MazG nucleotide pyrophosphohydrolase domain-containing protein</fullName>
    </submittedName>
</protein>
<evidence type="ECO:0000259" key="1">
    <source>
        <dbReference type="Pfam" id="PF03819"/>
    </source>
</evidence>
<name>A0ABP6M469_9MICC</name>
<dbReference type="EMBL" id="BAAAVT010000014">
    <property type="protein sequence ID" value="GAA3069367.1"/>
    <property type="molecule type" value="Genomic_DNA"/>
</dbReference>
<proteinExistence type="predicted"/>
<organism evidence="2 3">
    <name type="scientific">Nesterenkonia aethiopica</name>
    <dbReference type="NCBI Taxonomy" id="269144"/>
    <lineage>
        <taxon>Bacteria</taxon>
        <taxon>Bacillati</taxon>
        <taxon>Actinomycetota</taxon>
        <taxon>Actinomycetes</taxon>
        <taxon>Micrococcales</taxon>
        <taxon>Micrococcaceae</taxon>
        <taxon>Nesterenkonia</taxon>
    </lineage>
</organism>
<dbReference type="InterPro" id="IPR004518">
    <property type="entry name" value="MazG-like_dom"/>
</dbReference>
<comment type="caution">
    <text evidence="2">The sequence shown here is derived from an EMBL/GenBank/DDBJ whole genome shotgun (WGS) entry which is preliminary data.</text>
</comment>
<reference evidence="3" key="1">
    <citation type="journal article" date="2019" name="Int. J. Syst. Evol. Microbiol.">
        <title>The Global Catalogue of Microorganisms (GCM) 10K type strain sequencing project: providing services to taxonomists for standard genome sequencing and annotation.</title>
        <authorList>
            <consortium name="The Broad Institute Genomics Platform"/>
            <consortium name="The Broad Institute Genome Sequencing Center for Infectious Disease"/>
            <person name="Wu L."/>
            <person name="Ma J."/>
        </authorList>
    </citation>
    <scope>NUCLEOTIDE SEQUENCE [LARGE SCALE GENOMIC DNA]</scope>
    <source>
        <strain evidence="3">JCM 14309</strain>
    </source>
</reference>
<dbReference type="RefSeq" id="WP_344681469.1">
    <property type="nucleotide sequence ID" value="NZ_BAAAVT010000014.1"/>
</dbReference>
<dbReference type="Proteomes" id="UP001500236">
    <property type="component" value="Unassembled WGS sequence"/>
</dbReference>
<dbReference type="CDD" id="cd11538">
    <property type="entry name" value="NTP-PPase_u1"/>
    <property type="match status" value="1"/>
</dbReference>
<evidence type="ECO:0000313" key="2">
    <source>
        <dbReference type="EMBL" id="GAA3069367.1"/>
    </source>
</evidence>
<dbReference type="Gene3D" id="1.10.287.1080">
    <property type="entry name" value="MazG-like"/>
    <property type="match status" value="1"/>
</dbReference>
<keyword evidence="3" id="KW-1185">Reference proteome</keyword>
<sequence length="111" mass="12492">MSQEIRPLEALADQLEQVSAGYAARFGLHRDGDWFMLKLQEELGELTSSYVALTGRARPRERDDAADRQAFEEELADVLAHVLLLARHAGIDADRAVDDKWLRWLGDSADV</sequence>